<evidence type="ECO:0000256" key="3">
    <source>
        <dbReference type="ARBA" id="ARBA00022679"/>
    </source>
</evidence>
<keyword evidence="6 13" id="KW-1133">Transmembrane helix</keyword>
<evidence type="ECO:0000256" key="4">
    <source>
        <dbReference type="ARBA" id="ARBA00022692"/>
    </source>
</evidence>
<keyword evidence="4 13" id="KW-0812">Transmembrane</keyword>
<feature type="transmembrane region" description="Helical" evidence="13">
    <location>
        <begin position="76"/>
        <end position="94"/>
    </location>
</feature>
<dbReference type="AlphaFoldDB" id="A0AAU7KBT4"/>
<evidence type="ECO:0000256" key="5">
    <source>
        <dbReference type="ARBA" id="ARBA00022729"/>
    </source>
</evidence>
<comment type="similarity">
    <text evidence="10">Belongs to the acyltransferase CrtO family.</text>
</comment>
<proteinExistence type="inferred from homology"/>
<evidence type="ECO:0000256" key="1">
    <source>
        <dbReference type="ARBA" id="ARBA00004162"/>
    </source>
</evidence>
<organism evidence="14">
    <name type="scientific">Pedobacter sp. KACC 23697</name>
    <dbReference type="NCBI Taxonomy" id="3149230"/>
    <lineage>
        <taxon>Bacteria</taxon>
        <taxon>Pseudomonadati</taxon>
        <taxon>Bacteroidota</taxon>
        <taxon>Sphingobacteriia</taxon>
        <taxon>Sphingobacteriales</taxon>
        <taxon>Sphingobacteriaceae</taxon>
        <taxon>Pedobacter</taxon>
    </lineage>
</organism>
<protein>
    <recommendedName>
        <fullName evidence="11">Glycosyl-4,4'-diaponeurosporenoate acyltransferase</fullName>
    </recommendedName>
</protein>
<keyword evidence="2" id="KW-1003">Cell membrane</keyword>
<name>A0AAU7KBT4_9SPHI</name>
<evidence type="ECO:0000256" key="2">
    <source>
        <dbReference type="ARBA" id="ARBA00022475"/>
    </source>
</evidence>
<reference evidence="14" key="1">
    <citation type="submission" date="2024-05" db="EMBL/GenBank/DDBJ databases">
        <authorList>
            <person name="Kim S."/>
            <person name="Heo J."/>
            <person name="Choi H."/>
            <person name="Choi Y."/>
            <person name="Kwon S.-W."/>
            <person name="Kim Y."/>
        </authorList>
    </citation>
    <scope>NUCLEOTIDE SEQUENCE</scope>
    <source>
        <strain evidence="14">KACC 23697</strain>
    </source>
</reference>
<comment type="subcellular location">
    <subcellularLocation>
        <location evidence="1">Cell membrane</location>
        <topology evidence="1">Single-pass membrane protein</topology>
    </subcellularLocation>
</comment>
<dbReference type="GO" id="GO:0005886">
    <property type="term" value="C:plasma membrane"/>
    <property type="evidence" value="ECO:0007669"/>
    <property type="project" value="UniProtKB-SubCell"/>
</dbReference>
<keyword evidence="7 13" id="KW-0472">Membrane</keyword>
<evidence type="ECO:0000256" key="11">
    <source>
        <dbReference type="ARBA" id="ARBA00023667"/>
    </source>
</evidence>
<accession>A0AAU7KBT4</accession>
<dbReference type="InterPro" id="IPR044021">
    <property type="entry name" value="CrtO"/>
</dbReference>
<keyword evidence="5" id="KW-0732">Signal</keyword>
<dbReference type="GO" id="GO:0016746">
    <property type="term" value="F:acyltransferase activity"/>
    <property type="evidence" value="ECO:0007669"/>
    <property type="project" value="UniProtKB-KW"/>
</dbReference>
<comment type="pathway">
    <text evidence="9">Carotenoid biosynthesis; staphyloxanthin biosynthesis; staphyloxanthin from farnesyl diphosphate: step 5/5.</text>
</comment>
<evidence type="ECO:0000256" key="12">
    <source>
        <dbReference type="ARBA" id="ARBA00025324"/>
    </source>
</evidence>
<comment type="function">
    <text evidence="12">Catalyzes the acylation of glycosyl-4,4'-diaponeurosporenoate, i.e. the esterification of glucose at the C6'' position with the carboxyl group of the C(15) fatty acid 12-methyltetradecanoic acid, to yield staphyloxanthin. This is the last step in the biosynthesis of this orange pigment, present in most staphylococci strains.</text>
</comment>
<gene>
    <name evidence="14" type="ORF">ABEG20_12995</name>
</gene>
<evidence type="ECO:0000256" key="6">
    <source>
        <dbReference type="ARBA" id="ARBA00022989"/>
    </source>
</evidence>
<keyword evidence="8" id="KW-0012">Acyltransferase</keyword>
<evidence type="ECO:0000256" key="10">
    <source>
        <dbReference type="ARBA" id="ARBA00023603"/>
    </source>
</evidence>
<feature type="transmembrane region" description="Helical" evidence="13">
    <location>
        <begin position="100"/>
        <end position="118"/>
    </location>
</feature>
<dbReference type="Pfam" id="PF18927">
    <property type="entry name" value="CrtO"/>
    <property type="match status" value="1"/>
</dbReference>
<evidence type="ECO:0000256" key="9">
    <source>
        <dbReference type="ARBA" id="ARBA00023588"/>
    </source>
</evidence>
<evidence type="ECO:0000256" key="8">
    <source>
        <dbReference type="ARBA" id="ARBA00023315"/>
    </source>
</evidence>
<evidence type="ECO:0000256" key="13">
    <source>
        <dbReference type="SAM" id="Phobius"/>
    </source>
</evidence>
<evidence type="ECO:0000313" key="14">
    <source>
        <dbReference type="EMBL" id="XBO50100.1"/>
    </source>
</evidence>
<sequence>MLINAFIKKTDFYNNHLNHLNFIKSEKLNKIIGMHFFKWIVKNTFFKFFNQKLKLKSKIEKADLIKLRAEMTTSEIDHLVAFIFVTCFALFALYNLKFKSAGIMMSVNVLMNLYPSLLQQENKRRIDRFINKF</sequence>
<dbReference type="EMBL" id="CP157485">
    <property type="protein sequence ID" value="XBO50100.1"/>
    <property type="molecule type" value="Genomic_DNA"/>
</dbReference>
<keyword evidence="3" id="KW-0808">Transferase</keyword>
<dbReference type="RefSeq" id="WP_406827398.1">
    <property type="nucleotide sequence ID" value="NZ_CP157485.1"/>
</dbReference>
<evidence type="ECO:0000256" key="7">
    <source>
        <dbReference type="ARBA" id="ARBA00023136"/>
    </source>
</evidence>